<name>A0A834TMJ2_9FABA</name>
<proteinExistence type="predicted"/>
<dbReference type="EMBL" id="JAAIUW010000006">
    <property type="protein sequence ID" value="KAF7825053.1"/>
    <property type="molecule type" value="Genomic_DNA"/>
</dbReference>
<evidence type="ECO:0000259" key="1">
    <source>
        <dbReference type="Pfam" id="PF00646"/>
    </source>
</evidence>
<comment type="caution">
    <text evidence="2">The sequence shown here is derived from an EMBL/GenBank/DDBJ whole genome shotgun (WGS) entry which is preliminary data.</text>
</comment>
<dbReference type="Proteomes" id="UP000634136">
    <property type="component" value="Unassembled WGS sequence"/>
</dbReference>
<dbReference type="InterPro" id="IPR036047">
    <property type="entry name" value="F-box-like_dom_sf"/>
</dbReference>
<protein>
    <submittedName>
        <fullName evidence="2">F-box/kelch-repeat protein</fullName>
    </submittedName>
</protein>
<accession>A0A834TMJ2</accession>
<reference evidence="2" key="1">
    <citation type="submission" date="2020-09" db="EMBL/GenBank/DDBJ databases">
        <title>Genome-Enabled Discovery of Anthraquinone Biosynthesis in Senna tora.</title>
        <authorList>
            <person name="Kang S.-H."/>
            <person name="Pandey R.P."/>
            <person name="Lee C.-M."/>
            <person name="Sim J.-S."/>
            <person name="Jeong J.-T."/>
            <person name="Choi B.-S."/>
            <person name="Jung M."/>
            <person name="Ginzburg D."/>
            <person name="Zhao K."/>
            <person name="Won S.Y."/>
            <person name="Oh T.-J."/>
            <person name="Yu Y."/>
            <person name="Kim N.-H."/>
            <person name="Lee O.R."/>
            <person name="Lee T.-H."/>
            <person name="Bashyal P."/>
            <person name="Kim T.-S."/>
            <person name="Lee W.-H."/>
            <person name="Kawkins C."/>
            <person name="Kim C.-K."/>
            <person name="Kim J.S."/>
            <person name="Ahn B.O."/>
            <person name="Rhee S.Y."/>
            <person name="Sohng J.K."/>
        </authorList>
    </citation>
    <scope>NUCLEOTIDE SEQUENCE</scope>
    <source>
        <tissue evidence="2">Leaf</tissue>
    </source>
</reference>
<feature type="domain" description="F-box" evidence="1">
    <location>
        <begin position="14"/>
        <end position="46"/>
    </location>
</feature>
<dbReference type="Pfam" id="PF00646">
    <property type="entry name" value="F-box"/>
    <property type="match status" value="1"/>
</dbReference>
<dbReference type="Gene3D" id="1.20.1280.50">
    <property type="match status" value="1"/>
</dbReference>
<sequence length="287" mass="33514">MYVLFDNGYNIPPPLCNIMSRLTAHDLINIRCVCKNWNKNCKSPEFIDEHTNFSKSYRSKHILLCDFFNDESHDRQFASIDDDHASDDFCEDFIDIPDFVPSRNFELVGVQEGLLCENKHGFGVDYASGESIIVTFARKHALPKMLSCMHSIKIIDFPVNEIGVDFDLVCFQGELAVLSSKNFTEYLMEFVIWTNPEMHKSRSNWLVHTQIRTIPGGLCFFSLKDYVIYCLPDERNAQNIPYRTHSKIIFFIKLGEQYHDFKQLRCSLELTFTVSKMCNYYLTIRSW</sequence>
<dbReference type="PANTHER" id="PTHR31672:SF13">
    <property type="entry name" value="F-BOX PROTEIN CPR30-LIKE"/>
    <property type="match status" value="1"/>
</dbReference>
<evidence type="ECO:0000313" key="2">
    <source>
        <dbReference type="EMBL" id="KAF7825053.1"/>
    </source>
</evidence>
<dbReference type="InterPro" id="IPR050796">
    <property type="entry name" value="SCF_F-box_component"/>
</dbReference>
<keyword evidence="3" id="KW-1185">Reference proteome</keyword>
<dbReference type="InterPro" id="IPR001810">
    <property type="entry name" value="F-box_dom"/>
</dbReference>
<organism evidence="2 3">
    <name type="scientific">Senna tora</name>
    <dbReference type="NCBI Taxonomy" id="362788"/>
    <lineage>
        <taxon>Eukaryota</taxon>
        <taxon>Viridiplantae</taxon>
        <taxon>Streptophyta</taxon>
        <taxon>Embryophyta</taxon>
        <taxon>Tracheophyta</taxon>
        <taxon>Spermatophyta</taxon>
        <taxon>Magnoliopsida</taxon>
        <taxon>eudicotyledons</taxon>
        <taxon>Gunneridae</taxon>
        <taxon>Pentapetalae</taxon>
        <taxon>rosids</taxon>
        <taxon>fabids</taxon>
        <taxon>Fabales</taxon>
        <taxon>Fabaceae</taxon>
        <taxon>Caesalpinioideae</taxon>
        <taxon>Cassia clade</taxon>
        <taxon>Senna</taxon>
    </lineage>
</organism>
<evidence type="ECO:0000313" key="3">
    <source>
        <dbReference type="Proteomes" id="UP000634136"/>
    </source>
</evidence>
<dbReference type="PANTHER" id="PTHR31672">
    <property type="entry name" value="BNACNNG10540D PROTEIN"/>
    <property type="match status" value="1"/>
</dbReference>
<dbReference type="SUPFAM" id="SSF81383">
    <property type="entry name" value="F-box domain"/>
    <property type="match status" value="1"/>
</dbReference>
<gene>
    <name evidence="2" type="ORF">G2W53_016217</name>
</gene>
<dbReference type="AlphaFoldDB" id="A0A834TMJ2"/>